<keyword evidence="5 8" id="KW-0863">Zinc-finger</keyword>
<dbReference type="EMBL" id="JAJJMB010008592">
    <property type="protein sequence ID" value="KAI3922949.1"/>
    <property type="molecule type" value="Genomic_DNA"/>
</dbReference>
<dbReference type="PANTHER" id="PTHR15710:SF169">
    <property type="entry name" value="RING-TYPE E3 UBIQUITIN TRANSFERASE"/>
    <property type="match status" value="1"/>
</dbReference>
<proteinExistence type="predicted"/>
<feature type="region of interest" description="Disordered" evidence="9">
    <location>
        <begin position="113"/>
        <end position="132"/>
    </location>
</feature>
<dbReference type="GO" id="GO:0008270">
    <property type="term" value="F:zinc ion binding"/>
    <property type="evidence" value="ECO:0007669"/>
    <property type="project" value="UniProtKB-KW"/>
</dbReference>
<dbReference type="Proteomes" id="UP001202328">
    <property type="component" value="Unassembled WGS sequence"/>
</dbReference>
<feature type="region of interest" description="Disordered" evidence="9">
    <location>
        <begin position="285"/>
        <end position="322"/>
    </location>
</feature>
<reference evidence="11" key="1">
    <citation type="submission" date="2022-04" db="EMBL/GenBank/DDBJ databases">
        <title>A functionally conserved STORR gene fusion in Papaver species that diverged 16.8 million years ago.</title>
        <authorList>
            <person name="Catania T."/>
        </authorList>
    </citation>
    <scope>NUCLEOTIDE SEQUENCE</scope>
    <source>
        <strain evidence="11">S-188037</strain>
    </source>
</reference>
<dbReference type="Pfam" id="PF14369">
    <property type="entry name" value="Zn_ribbon_19"/>
    <property type="match status" value="1"/>
</dbReference>
<evidence type="ECO:0000313" key="11">
    <source>
        <dbReference type="EMBL" id="KAI3922949.1"/>
    </source>
</evidence>
<comment type="catalytic activity">
    <reaction evidence="1">
        <text>S-ubiquitinyl-[E2 ubiquitin-conjugating enzyme]-L-cysteine + [acceptor protein]-L-lysine = [E2 ubiquitin-conjugating enzyme]-L-cysteine + N(6)-ubiquitinyl-[acceptor protein]-L-lysine.</text>
        <dbReference type="EC" id="2.3.2.27"/>
    </reaction>
</comment>
<gene>
    <name evidence="11" type="ORF">MKW98_007080</name>
</gene>
<comment type="caution">
    <text evidence="11">The sequence shown here is derived from an EMBL/GenBank/DDBJ whole genome shotgun (WGS) entry which is preliminary data.</text>
</comment>
<dbReference type="PANTHER" id="PTHR15710">
    <property type="entry name" value="E3 UBIQUITIN-PROTEIN LIGASE PRAJA"/>
    <property type="match status" value="1"/>
</dbReference>
<evidence type="ECO:0000256" key="7">
    <source>
        <dbReference type="ARBA" id="ARBA00022833"/>
    </source>
</evidence>
<dbReference type="Gene3D" id="3.30.40.10">
    <property type="entry name" value="Zinc/RING finger domain, C3HC4 (zinc finger)"/>
    <property type="match status" value="1"/>
</dbReference>
<evidence type="ECO:0000256" key="1">
    <source>
        <dbReference type="ARBA" id="ARBA00000900"/>
    </source>
</evidence>
<evidence type="ECO:0000256" key="9">
    <source>
        <dbReference type="SAM" id="MobiDB-lite"/>
    </source>
</evidence>
<keyword evidence="7" id="KW-0862">Zinc</keyword>
<dbReference type="GO" id="GO:0016567">
    <property type="term" value="P:protein ubiquitination"/>
    <property type="evidence" value="ECO:0007669"/>
    <property type="project" value="TreeGrafter"/>
</dbReference>
<keyword evidence="4" id="KW-0479">Metal-binding</keyword>
<dbReference type="AlphaFoldDB" id="A0AAD4XLW6"/>
<feature type="compositionally biased region" description="Low complexity" evidence="9">
    <location>
        <begin position="117"/>
        <end position="130"/>
    </location>
</feature>
<keyword evidence="3" id="KW-0808">Transferase</keyword>
<dbReference type="GO" id="GO:0005737">
    <property type="term" value="C:cytoplasm"/>
    <property type="evidence" value="ECO:0007669"/>
    <property type="project" value="TreeGrafter"/>
</dbReference>
<evidence type="ECO:0000256" key="3">
    <source>
        <dbReference type="ARBA" id="ARBA00022679"/>
    </source>
</evidence>
<feature type="domain" description="RING-type" evidence="10">
    <location>
        <begin position="237"/>
        <end position="278"/>
    </location>
</feature>
<keyword evidence="12" id="KW-1185">Reference proteome</keyword>
<dbReference type="GO" id="GO:0061630">
    <property type="term" value="F:ubiquitin protein ligase activity"/>
    <property type="evidence" value="ECO:0007669"/>
    <property type="project" value="UniProtKB-EC"/>
</dbReference>
<evidence type="ECO:0000313" key="12">
    <source>
        <dbReference type="Proteomes" id="UP001202328"/>
    </source>
</evidence>
<evidence type="ECO:0000256" key="6">
    <source>
        <dbReference type="ARBA" id="ARBA00022786"/>
    </source>
</evidence>
<dbReference type="InterPro" id="IPR001841">
    <property type="entry name" value="Znf_RING"/>
</dbReference>
<evidence type="ECO:0000256" key="8">
    <source>
        <dbReference type="PROSITE-ProRule" id="PRU00175"/>
    </source>
</evidence>
<name>A0AAD4XLW6_9MAGN</name>
<protein>
    <recommendedName>
        <fullName evidence="2">RING-type E3 ubiquitin transferase</fullName>
        <ecNumber evidence="2">2.3.2.27</ecNumber>
    </recommendedName>
</protein>
<dbReference type="CDD" id="cd16667">
    <property type="entry name" value="RING-H2_RNF126-like"/>
    <property type="match status" value="1"/>
</dbReference>
<dbReference type="SMART" id="SM00184">
    <property type="entry name" value="RING"/>
    <property type="match status" value="1"/>
</dbReference>
<dbReference type="PROSITE" id="PS50089">
    <property type="entry name" value="ZF_RING_2"/>
    <property type="match status" value="1"/>
</dbReference>
<dbReference type="SUPFAM" id="SSF57850">
    <property type="entry name" value="RING/U-box"/>
    <property type="match status" value="1"/>
</dbReference>
<organism evidence="11 12">
    <name type="scientific">Papaver atlanticum</name>
    <dbReference type="NCBI Taxonomy" id="357466"/>
    <lineage>
        <taxon>Eukaryota</taxon>
        <taxon>Viridiplantae</taxon>
        <taxon>Streptophyta</taxon>
        <taxon>Embryophyta</taxon>
        <taxon>Tracheophyta</taxon>
        <taxon>Spermatophyta</taxon>
        <taxon>Magnoliopsida</taxon>
        <taxon>Ranunculales</taxon>
        <taxon>Papaveraceae</taxon>
        <taxon>Papaveroideae</taxon>
        <taxon>Papaver</taxon>
    </lineage>
</organism>
<sequence>MAFVIRHQRSGGRMYYCYQCERTISIPASASDLVCPNCNGEFIEEVENPNPSPSPFLSFSETTHPLGGGGAGGGFPNPFAGIPLFSSASTTSSMEFQNPMNLFTMIEQAMDTRNPTQNQNRSSSQSGGSNDPDVFNPLMFFQNYINSMAGGGADIQFVIENNPMDGELGGGGGGGGFRLPSNLGDYFLGPGLEQLIQQLAENDPNRYGTPPAAKTAIEKLPTVNITEEILSSDSSQCAVCKDEFELGSVTKQMPCKHIYHPDCILPWLELHNSCPVCRYELPTDDPDYEQRSQETTENPSRGGGTGSGDAVPNTPRTTERREVGMFNPVLKNWIEDFRRSSIYGTHRRSQVLCQLFYAW</sequence>
<keyword evidence="6" id="KW-0833">Ubl conjugation pathway</keyword>
<evidence type="ECO:0000256" key="5">
    <source>
        <dbReference type="ARBA" id="ARBA00022771"/>
    </source>
</evidence>
<evidence type="ECO:0000256" key="4">
    <source>
        <dbReference type="ARBA" id="ARBA00022723"/>
    </source>
</evidence>
<dbReference type="EC" id="2.3.2.27" evidence="2"/>
<accession>A0AAD4XLW6</accession>
<dbReference type="FunFam" id="3.30.40.10:FF:000022">
    <property type="entry name" value="E3 ubiquitin-protein ligase RING1-like"/>
    <property type="match status" value="1"/>
</dbReference>
<dbReference type="Pfam" id="PF13639">
    <property type="entry name" value="zf-RING_2"/>
    <property type="match status" value="1"/>
</dbReference>
<dbReference type="InterPro" id="IPR039525">
    <property type="entry name" value="RNF126-like_zinc-ribbon"/>
</dbReference>
<evidence type="ECO:0000256" key="2">
    <source>
        <dbReference type="ARBA" id="ARBA00012483"/>
    </source>
</evidence>
<evidence type="ECO:0000259" key="10">
    <source>
        <dbReference type="PROSITE" id="PS50089"/>
    </source>
</evidence>
<dbReference type="InterPro" id="IPR013083">
    <property type="entry name" value="Znf_RING/FYVE/PHD"/>
</dbReference>